<name>A0A9P7TXC8_9HYPO</name>
<organism evidence="2 3">
    <name type="scientific">Claviceps humidiphila</name>
    <dbReference type="NCBI Taxonomy" id="1294629"/>
    <lineage>
        <taxon>Eukaryota</taxon>
        <taxon>Fungi</taxon>
        <taxon>Dikarya</taxon>
        <taxon>Ascomycota</taxon>
        <taxon>Pezizomycotina</taxon>
        <taxon>Sordariomycetes</taxon>
        <taxon>Hypocreomycetidae</taxon>
        <taxon>Hypocreales</taxon>
        <taxon>Clavicipitaceae</taxon>
        <taxon>Claviceps</taxon>
    </lineage>
</organism>
<proteinExistence type="predicted"/>
<reference evidence="2 3" key="1">
    <citation type="journal article" date="2020" name="bioRxiv">
        <title>Whole genome comparisons of ergot fungi reveals the divergence and evolution of species within the genus Claviceps are the result of varying mechanisms driving genome evolution and host range expansion.</title>
        <authorList>
            <person name="Wyka S.A."/>
            <person name="Mondo S.J."/>
            <person name="Liu M."/>
            <person name="Dettman J."/>
            <person name="Nalam V."/>
            <person name="Broders K.D."/>
        </authorList>
    </citation>
    <scope>NUCLEOTIDE SEQUENCE [LARGE SCALE GENOMIC DNA]</scope>
    <source>
        <strain evidence="2 3">LM576</strain>
    </source>
</reference>
<protein>
    <submittedName>
        <fullName evidence="2">Uncharacterized protein</fullName>
    </submittedName>
</protein>
<dbReference type="AlphaFoldDB" id="A0A9P7TXC8"/>
<dbReference type="EMBL" id="SRQM01000050">
    <property type="protein sequence ID" value="KAG6120777.1"/>
    <property type="molecule type" value="Genomic_DNA"/>
</dbReference>
<keyword evidence="3" id="KW-1185">Reference proteome</keyword>
<evidence type="ECO:0000313" key="2">
    <source>
        <dbReference type="EMBL" id="KAG6120777.1"/>
    </source>
</evidence>
<feature type="signal peptide" evidence="1">
    <location>
        <begin position="1"/>
        <end position="15"/>
    </location>
</feature>
<feature type="chain" id="PRO_5040123523" evidence="1">
    <location>
        <begin position="16"/>
        <end position="167"/>
    </location>
</feature>
<accession>A0A9P7TXC8</accession>
<evidence type="ECO:0000256" key="1">
    <source>
        <dbReference type="SAM" id="SignalP"/>
    </source>
</evidence>
<gene>
    <name evidence="2" type="ORF">E4U13_005993</name>
</gene>
<evidence type="ECO:0000313" key="3">
    <source>
        <dbReference type="Proteomes" id="UP000732380"/>
    </source>
</evidence>
<dbReference type="Proteomes" id="UP000732380">
    <property type="component" value="Unassembled WGS sequence"/>
</dbReference>
<keyword evidence="1" id="KW-0732">Signal</keyword>
<comment type="caution">
    <text evidence="2">The sequence shown here is derived from an EMBL/GenBank/DDBJ whole genome shotgun (WGS) entry which is preliminary data.</text>
</comment>
<sequence length="167" mass="18145">MRLLTLLHFASGALALATGPVRRPADQQAVDGDATVSLQNAVLADHEITRRDEKASQSLEKRTGFSLKEIALPTESSPAAMIFAGIKITFTMALHWVKLVGGEWVYEPYVKAMHVVNEVNERLAVQIVAAGQTLLDTHMSALGEATANPQENAGFFDLFISEVNNEL</sequence>